<organism evidence="1 2">
    <name type="scientific">Haematococcus lacustris</name>
    <name type="common">Green alga</name>
    <name type="synonym">Haematococcus pluvialis</name>
    <dbReference type="NCBI Taxonomy" id="44745"/>
    <lineage>
        <taxon>Eukaryota</taxon>
        <taxon>Viridiplantae</taxon>
        <taxon>Chlorophyta</taxon>
        <taxon>core chlorophytes</taxon>
        <taxon>Chlorophyceae</taxon>
        <taxon>CS clade</taxon>
        <taxon>Chlamydomonadales</taxon>
        <taxon>Haematococcaceae</taxon>
        <taxon>Haematococcus</taxon>
    </lineage>
</organism>
<comment type="caution">
    <text evidence="1">The sequence shown here is derived from an EMBL/GenBank/DDBJ whole genome shotgun (WGS) entry which is preliminary data.</text>
</comment>
<name>A0A699ZX04_HAELA</name>
<protein>
    <submittedName>
        <fullName evidence="1">Uncharacterized protein</fullName>
    </submittedName>
</protein>
<dbReference type="AlphaFoldDB" id="A0A699ZX04"/>
<proteinExistence type="predicted"/>
<evidence type="ECO:0000313" key="2">
    <source>
        <dbReference type="Proteomes" id="UP000485058"/>
    </source>
</evidence>
<keyword evidence="2" id="KW-1185">Reference proteome</keyword>
<reference evidence="1 2" key="1">
    <citation type="submission" date="2020-02" db="EMBL/GenBank/DDBJ databases">
        <title>Draft genome sequence of Haematococcus lacustris strain NIES-144.</title>
        <authorList>
            <person name="Morimoto D."/>
            <person name="Nakagawa S."/>
            <person name="Yoshida T."/>
            <person name="Sawayama S."/>
        </authorList>
    </citation>
    <scope>NUCLEOTIDE SEQUENCE [LARGE SCALE GENOMIC DNA]</scope>
    <source>
        <strain evidence="1 2">NIES-144</strain>
    </source>
</reference>
<dbReference type="EMBL" id="BLLF01002216">
    <property type="protein sequence ID" value="GFH23204.1"/>
    <property type="molecule type" value="Genomic_DNA"/>
</dbReference>
<sequence length="120" mass="12897">MEMADLSKEPTESMLQYVGRAEALAGKIELTGKPFPDVLSFVLKGPSPVAQSPRRSRLALSDRALGAMLSAICRLWLLGLDHWQLVSPPRLHDVKVTRLAAAPCGELSNAGELSGGSHNH</sequence>
<accession>A0A699ZX04</accession>
<dbReference type="Proteomes" id="UP000485058">
    <property type="component" value="Unassembled WGS sequence"/>
</dbReference>
<gene>
    <name evidence="1" type="ORF">HaLaN_20784</name>
</gene>
<evidence type="ECO:0000313" key="1">
    <source>
        <dbReference type="EMBL" id="GFH23204.1"/>
    </source>
</evidence>